<proteinExistence type="predicted"/>
<dbReference type="Proteomes" id="UP001500101">
    <property type="component" value="Unassembled WGS sequence"/>
</dbReference>
<sequence>MGTKLTKNSTVNGVMSRQDYVGGIEYSAPNVIERIATEEGYLLNSNGTYSFHYYLTDHLGNNRVVLKKGTSLTVPEIIQRQDYNAFGKTRALVTGGNNRYL</sequence>
<evidence type="ECO:0008006" key="3">
    <source>
        <dbReference type="Google" id="ProtNLM"/>
    </source>
</evidence>
<organism evidence="1 2">
    <name type="scientific">Sphingobacterium kyonggiense</name>
    <dbReference type="NCBI Taxonomy" id="714075"/>
    <lineage>
        <taxon>Bacteria</taxon>
        <taxon>Pseudomonadati</taxon>
        <taxon>Bacteroidota</taxon>
        <taxon>Sphingobacteriia</taxon>
        <taxon>Sphingobacteriales</taxon>
        <taxon>Sphingobacteriaceae</taxon>
        <taxon>Sphingobacterium</taxon>
    </lineage>
</organism>
<name>A0ABP7YH91_9SPHI</name>
<reference evidence="2" key="1">
    <citation type="journal article" date="2019" name="Int. J. Syst. Evol. Microbiol.">
        <title>The Global Catalogue of Microorganisms (GCM) 10K type strain sequencing project: providing services to taxonomists for standard genome sequencing and annotation.</title>
        <authorList>
            <consortium name="The Broad Institute Genomics Platform"/>
            <consortium name="The Broad Institute Genome Sequencing Center for Infectious Disease"/>
            <person name="Wu L."/>
            <person name="Ma J."/>
        </authorList>
    </citation>
    <scope>NUCLEOTIDE SEQUENCE [LARGE SCALE GENOMIC DNA]</scope>
    <source>
        <strain evidence="2">JCM 16704</strain>
    </source>
</reference>
<evidence type="ECO:0000313" key="1">
    <source>
        <dbReference type="EMBL" id="GAA4136235.1"/>
    </source>
</evidence>
<keyword evidence="2" id="KW-1185">Reference proteome</keyword>
<dbReference type="RefSeq" id="WP_344673610.1">
    <property type="nucleotide sequence ID" value="NZ_BAAAZI010000006.1"/>
</dbReference>
<protein>
    <recommendedName>
        <fullName evidence="3">YD repeat-containing protein</fullName>
    </recommendedName>
</protein>
<comment type="caution">
    <text evidence="1">The sequence shown here is derived from an EMBL/GenBank/DDBJ whole genome shotgun (WGS) entry which is preliminary data.</text>
</comment>
<dbReference type="Gene3D" id="2.180.10.10">
    <property type="entry name" value="RHS repeat-associated core"/>
    <property type="match status" value="1"/>
</dbReference>
<dbReference type="EMBL" id="BAAAZI010000006">
    <property type="protein sequence ID" value="GAA4136235.1"/>
    <property type="molecule type" value="Genomic_DNA"/>
</dbReference>
<gene>
    <name evidence="1" type="ORF">GCM10022216_10960</name>
</gene>
<evidence type="ECO:0000313" key="2">
    <source>
        <dbReference type="Proteomes" id="UP001500101"/>
    </source>
</evidence>
<accession>A0ABP7YH91</accession>